<name>F2RT73_TRIT1</name>
<feature type="signal peptide" evidence="1">
    <location>
        <begin position="1"/>
        <end position="19"/>
    </location>
</feature>
<evidence type="ECO:0000256" key="1">
    <source>
        <dbReference type="SAM" id="SignalP"/>
    </source>
</evidence>
<dbReference type="HOGENOM" id="CLU_1781999_0_0_1"/>
<reference evidence="3" key="1">
    <citation type="journal article" date="2012" name="MBio">
        <title>Comparative genome analysis of Trichophyton rubrum and related dermatophytes reveals candidate genes involved in infection.</title>
        <authorList>
            <person name="Martinez D.A."/>
            <person name="Oliver B.G."/>
            <person name="Graeser Y."/>
            <person name="Goldberg J.M."/>
            <person name="Li W."/>
            <person name="Martinez-Rossi N.M."/>
            <person name="Monod M."/>
            <person name="Shelest E."/>
            <person name="Barton R.C."/>
            <person name="Birch E."/>
            <person name="Brakhage A.A."/>
            <person name="Chen Z."/>
            <person name="Gurr S.J."/>
            <person name="Heiman D."/>
            <person name="Heitman J."/>
            <person name="Kosti I."/>
            <person name="Rossi A."/>
            <person name="Saif S."/>
            <person name="Samalova M."/>
            <person name="Saunders C.W."/>
            <person name="Shea T."/>
            <person name="Summerbell R.C."/>
            <person name="Xu J."/>
            <person name="Young S."/>
            <person name="Zeng Q."/>
            <person name="Birren B.W."/>
            <person name="Cuomo C.A."/>
            <person name="White T.C."/>
        </authorList>
    </citation>
    <scope>NUCLEOTIDE SEQUENCE [LARGE SCALE GENOMIC DNA]</scope>
    <source>
        <strain evidence="3">CBS 112818</strain>
    </source>
</reference>
<dbReference type="Proteomes" id="UP000009172">
    <property type="component" value="Unassembled WGS sequence"/>
</dbReference>
<feature type="chain" id="PRO_5003285555" evidence="1">
    <location>
        <begin position="20"/>
        <end position="146"/>
    </location>
</feature>
<dbReference type="OrthoDB" id="4173999at2759"/>
<dbReference type="AlphaFoldDB" id="F2RT73"/>
<proteinExistence type="predicted"/>
<organism evidence="2 3">
    <name type="scientific">Trichophyton tonsurans (strain CBS 112818)</name>
    <name type="common">Scalp ringworm fungus</name>
    <dbReference type="NCBI Taxonomy" id="647933"/>
    <lineage>
        <taxon>Eukaryota</taxon>
        <taxon>Fungi</taxon>
        <taxon>Dikarya</taxon>
        <taxon>Ascomycota</taxon>
        <taxon>Pezizomycotina</taxon>
        <taxon>Eurotiomycetes</taxon>
        <taxon>Eurotiomycetidae</taxon>
        <taxon>Onygenales</taxon>
        <taxon>Arthrodermataceae</taxon>
        <taxon>Trichophyton</taxon>
    </lineage>
</organism>
<dbReference type="EMBL" id="GG698483">
    <property type="protein sequence ID" value="EGD94522.1"/>
    <property type="molecule type" value="Genomic_DNA"/>
</dbReference>
<evidence type="ECO:0000313" key="3">
    <source>
        <dbReference type="Proteomes" id="UP000009172"/>
    </source>
</evidence>
<protein>
    <submittedName>
        <fullName evidence="2">Uncharacterized protein</fullName>
    </submittedName>
</protein>
<evidence type="ECO:0000313" key="2">
    <source>
        <dbReference type="EMBL" id="EGD94522.1"/>
    </source>
</evidence>
<accession>F2RT73</accession>
<keyword evidence="1" id="KW-0732">Signal</keyword>
<feature type="non-terminal residue" evidence="2">
    <location>
        <position position="146"/>
    </location>
</feature>
<keyword evidence="3" id="KW-1185">Reference proteome</keyword>
<gene>
    <name evidence="2" type="ORF">TESG_02035</name>
</gene>
<sequence length="146" mass="15132">MKAAYFILPLFAALTSARAVEQAARAEVDCANLLTTCLSTVASTGQSNSQCAEYEKECGDQSLRQSAILARDASAPAPAPPTKPSKGVPEFHVFAASIRGAVETHAHGKFDADELAKELYTALTSGNCSLGVALGILLKFCGKGGV</sequence>